<dbReference type="InterPro" id="IPR001763">
    <property type="entry name" value="Rhodanese-like_dom"/>
</dbReference>
<keyword evidence="2" id="KW-0808">Transferase</keyword>
<evidence type="ECO:0000313" key="3">
    <source>
        <dbReference type="Proteomes" id="UP000585638"/>
    </source>
</evidence>
<dbReference type="Proteomes" id="UP000585638">
    <property type="component" value="Unassembled WGS sequence"/>
</dbReference>
<reference evidence="2 3" key="1">
    <citation type="submission" date="2020-08" db="EMBL/GenBank/DDBJ databases">
        <title>Sequencing the genomes of 1000 actinobacteria strains.</title>
        <authorList>
            <person name="Klenk H.-P."/>
        </authorList>
    </citation>
    <scope>NUCLEOTIDE SEQUENCE [LARGE SCALE GENOMIC DNA]</scope>
    <source>
        <strain evidence="2 3">DSM 43851</strain>
    </source>
</reference>
<dbReference type="Pfam" id="PF00581">
    <property type="entry name" value="Rhodanese"/>
    <property type="match status" value="1"/>
</dbReference>
<dbReference type="RefSeq" id="WP_184866654.1">
    <property type="nucleotide sequence ID" value="NZ_JACHIR010000001.1"/>
</dbReference>
<organism evidence="2 3">
    <name type="scientific">Kutzneria kofuensis</name>
    <dbReference type="NCBI Taxonomy" id="103725"/>
    <lineage>
        <taxon>Bacteria</taxon>
        <taxon>Bacillati</taxon>
        <taxon>Actinomycetota</taxon>
        <taxon>Actinomycetes</taxon>
        <taxon>Pseudonocardiales</taxon>
        <taxon>Pseudonocardiaceae</taxon>
        <taxon>Kutzneria</taxon>
    </lineage>
</organism>
<dbReference type="EMBL" id="JACHIR010000001">
    <property type="protein sequence ID" value="MBB5894777.1"/>
    <property type="molecule type" value="Genomic_DNA"/>
</dbReference>
<dbReference type="InterPro" id="IPR036873">
    <property type="entry name" value="Rhodanese-like_dom_sf"/>
</dbReference>
<dbReference type="SUPFAM" id="SSF52821">
    <property type="entry name" value="Rhodanese/Cell cycle control phosphatase"/>
    <property type="match status" value="1"/>
</dbReference>
<dbReference type="PANTHER" id="PTHR44086:SF10">
    <property type="entry name" value="THIOSULFATE SULFURTRANSFERASE_RHODANESE-LIKE DOMAIN-CONTAINING PROTEIN 3"/>
    <property type="match status" value="1"/>
</dbReference>
<dbReference type="GO" id="GO:0004792">
    <property type="term" value="F:thiosulfate-cyanide sulfurtransferase activity"/>
    <property type="evidence" value="ECO:0007669"/>
    <property type="project" value="TreeGrafter"/>
</dbReference>
<evidence type="ECO:0000259" key="1">
    <source>
        <dbReference type="PROSITE" id="PS50206"/>
    </source>
</evidence>
<accession>A0A7W9KLQ4</accession>
<dbReference type="AlphaFoldDB" id="A0A7W9KLQ4"/>
<dbReference type="SMART" id="SM00450">
    <property type="entry name" value="RHOD"/>
    <property type="match status" value="1"/>
</dbReference>
<name>A0A7W9KLQ4_9PSEU</name>
<gene>
    <name evidence="2" type="ORF">BJ998_005973</name>
</gene>
<dbReference type="PROSITE" id="PS50206">
    <property type="entry name" value="RHODANESE_3"/>
    <property type="match status" value="1"/>
</dbReference>
<proteinExistence type="predicted"/>
<dbReference type="Gene3D" id="3.40.250.10">
    <property type="entry name" value="Rhodanese-like domain"/>
    <property type="match status" value="1"/>
</dbReference>
<evidence type="ECO:0000313" key="2">
    <source>
        <dbReference type="EMBL" id="MBB5894777.1"/>
    </source>
</evidence>
<keyword evidence="3" id="KW-1185">Reference proteome</keyword>
<protein>
    <submittedName>
        <fullName evidence="2">Rhodanese-related sulfurtransferase</fullName>
    </submittedName>
</protein>
<comment type="caution">
    <text evidence="2">The sequence shown here is derived from an EMBL/GenBank/DDBJ whole genome shotgun (WGS) entry which is preliminary data.</text>
</comment>
<sequence length="133" mass="14913">MTDTITGLLETAREHITRYSPAEAAEAMRAGAVLVDLRPTEYRWRFGEIPGAVAVSRHVLEWRMDVTSPHRIKELRPGDLDQEVILLCNEGYTSSLAAYQLRTQLGLRNVNDVDGGFAAWRDAGHPIVRRLAD</sequence>
<feature type="domain" description="Rhodanese" evidence="1">
    <location>
        <begin position="28"/>
        <end position="129"/>
    </location>
</feature>
<dbReference type="PANTHER" id="PTHR44086">
    <property type="entry name" value="THIOSULFATE SULFURTRANSFERASE RDL2, MITOCHONDRIAL-RELATED"/>
    <property type="match status" value="1"/>
</dbReference>